<dbReference type="EMBL" id="RCHU02000011">
    <property type="protein sequence ID" value="KAL3576067.1"/>
    <property type="molecule type" value="Genomic_DNA"/>
</dbReference>
<name>A0ACC4BDB9_POPAL</name>
<accession>A0ACC4BDB9</accession>
<dbReference type="Proteomes" id="UP000309997">
    <property type="component" value="Unassembled WGS sequence"/>
</dbReference>
<proteinExistence type="predicted"/>
<reference evidence="1 2" key="1">
    <citation type="journal article" date="2024" name="Plant Biotechnol. J.">
        <title>Genome and CRISPR/Cas9 system of a widespread forest tree (Populus alba) in the world.</title>
        <authorList>
            <person name="Liu Y.J."/>
            <person name="Jiang P.F."/>
            <person name="Han X.M."/>
            <person name="Li X.Y."/>
            <person name="Wang H.M."/>
            <person name="Wang Y.J."/>
            <person name="Wang X.X."/>
            <person name="Zeng Q.Y."/>
        </authorList>
    </citation>
    <scope>NUCLEOTIDE SEQUENCE [LARGE SCALE GENOMIC DNA]</scope>
    <source>
        <strain evidence="2">cv. PAL-ZL1</strain>
    </source>
</reference>
<sequence length="106" mass="11948">MAIRLGWPFLGMFFLIICLLASAKLVMPTTDSNVTAYFNRTSFPENFTFGVASSSYQVARLNLFLASRLGFPIRSHQLLIMRLQLAIKIHAIQMVIRLNQAELIAS</sequence>
<keyword evidence="2" id="KW-1185">Reference proteome</keyword>
<protein>
    <submittedName>
        <fullName evidence="1">Uncharacterized protein</fullName>
    </submittedName>
</protein>
<comment type="caution">
    <text evidence="1">The sequence shown here is derived from an EMBL/GenBank/DDBJ whole genome shotgun (WGS) entry which is preliminary data.</text>
</comment>
<organism evidence="1 2">
    <name type="scientific">Populus alba</name>
    <name type="common">White poplar</name>
    <dbReference type="NCBI Taxonomy" id="43335"/>
    <lineage>
        <taxon>Eukaryota</taxon>
        <taxon>Viridiplantae</taxon>
        <taxon>Streptophyta</taxon>
        <taxon>Embryophyta</taxon>
        <taxon>Tracheophyta</taxon>
        <taxon>Spermatophyta</taxon>
        <taxon>Magnoliopsida</taxon>
        <taxon>eudicotyledons</taxon>
        <taxon>Gunneridae</taxon>
        <taxon>Pentapetalae</taxon>
        <taxon>rosids</taxon>
        <taxon>fabids</taxon>
        <taxon>Malpighiales</taxon>
        <taxon>Salicaceae</taxon>
        <taxon>Saliceae</taxon>
        <taxon>Populus</taxon>
    </lineage>
</organism>
<evidence type="ECO:0000313" key="1">
    <source>
        <dbReference type="EMBL" id="KAL3576067.1"/>
    </source>
</evidence>
<evidence type="ECO:0000313" key="2">
    <source>
        <dbReference type="Proteomes" id="UP000309997"/>
    </source>
</evidence>
<gene>
    <name evidence="1" type="ORF">D5086_021350</name>
</gene>